<organism evidence="16 17">
    <name type="scientific">Hydrocarboniphaga daqingensis</name>
    <dbReference type="NCBI Taxonomy" id="490188"/>
    <lineage>
        <taxon>Bacteria</taxon>
        <taxon>Pseudomonadati</taxon>
        <taxon>Pseudomonadota</taxon>
        <taxon>Gammaproteobacteria</taxon>
        <taxon>Nevskiales</taxon>
        <taxon>Nevskiaceae</taxon>
        <taxon>Hydrocarboniphaga</taxon>
    </lineage>
</organism>
<evidence type="ECO:0000256" key="10">
    <source>
        <dbReference type="ARBA" id="ARBA00023012"/>
    </source>
</evidence>
<dbReference type="OrthoDB" id="9803176at2"/>
<proteinExistence type="predicted"/>
<evidence type="ECO:0000259" key="14">
    <source>
        <dbReference type="PROSITE" id="PS50851"/>
    </source>
</evidence>
<dbReference type="InterPro" id="IPR003594">
    <property type="entry name" value="HATPase_dom"/>
</dbReference>
<dbReference type="RefSeq" id="WP_072893166.1">
    <property type="nucleotide sequence ID" value="NZ_FQWZ01000001.1"/>
</dbReference>
<feature type="modified residue" description="Phosphohistidine" evidence="12">
    <location>
        <position position="48"/>
    </location>
</feature>
<dbReference type="PROSITE" id="PS50851">
    <property type="entry name" value="CHEW"/>
    <property type="match status" value="1"/>
</dbReference>
<dbReference type="PANTHER" id="PTHR43395:SF10">
    <property type="entry name" value="CHEMOTAXIS PROTEIN CHEA"/>
    <property type="match status" value="1"/>
</dbReference>
<comment type="function">
    <text evidence="11">Involved in the transmission of sensory signals from the chemoreceptors to the flagellar motors. CheA is autophosphorylated; it can transfer its phosphate group to either CheB or CheY.</text>
</comment>
<dbReference type="CDD" id="cd00731">
    <property type="entry name" value="CheA_reg"/>
    <property type="match status" value="1"/>
</dbReference>
<dbReference type="EMBL" id="FQWZ01000001">
    <property type="protein sequence ID" value="SHG48334.1"/>
    <property type="molecule type" value="Genomic_DNA"/>
</dbReference>
<evidence type="ECO:0000259" key="13">
    <source>
        <dbReference type="PROSITE" id="PS50109"/>
    </source>
</evidence>
<evidence type="ECO:0000256" key="6">
    <source>
        <dbReference type="ARBA" id="ARBA00022679"/>
    </source>
</evidence>
<dbReference type="Gene3D" id="1.10.287.560">
    <property type="entry name" value="Histidine kinase CheA-like, homodimeric domain"/>
    <property type="match status" value="1"/>
</dbReference>
<dbReference type="InterPro" id="IPR008207">
    <property type="entry name" value="Sig_transdc_His_kin_Hpt_dom"/>
</dbReference>
<dbReference type="InterPro" id="IPR004358">
    <property type="entry name" value="Sig_transdc_His_kin-like_C"/>
</dbReference>
<dbReference type="InterPro" id="IPR036097">
    <property type="entry name" value="HisK_dim/P_sf"/>
</dbReference>
<dbReference type="GO" id="GO:0006935">
    <property type="term" value="P:chemotaxis"/>
    <property type="evidence" value="ECO:0007669"/>
    <property type="project" value="UniProtKB-KW"/>
</dbReference>
<dbReference type="GO" id="GO:0000155">
    <property type="term" value="F:phosphorelay sensor kinase activity"/>
    <property type="evidence" value="ECO:0007669"/>
    <property type="project" value="InterPro"/>
</dbReference>
<dbReference type="CDD" id="cd16916">
    <property type="entry name" value="HATPase_CheA-like"/>
    <property type="match status" value="1"/>
</dbReference>
<keyword evidence="17" id="KW-1185">Reference proteome</keyword>
<dbReference type="InterPro" id="IPR005467">
    <property type="entry name" value="His_kinase_dom"/>
</dbReference>
<dbReference type="Gene3D" id="2.30.30.40">
    <property type="entry name" value="SH3 Domains"/>
    <property type="match status" value="1"/>
</dbReference>
<dbReference type="SMART" id="SM00073">
    <property type="entry name" value="HPT"/>
    <property type="match status" value="1"/>
</dbReference>
<dbReference type="FunFam" id="3.30.565.10:FF:000016">
    <property type="entry name" value="Chemotaxis protein CheA, putative"/>
    <property type="match status" value="1"/>
</dbReference>
<evidence type="ECO:0000256" key="8">
    <source>
        <dbReference type="ARBA" id="ARBA00022777"/>
    </source>
</evidence>
<keyword evidence="8 16" id="KW-0418">Kinase</keyword>
<dbReference type="Pfam" id="PF01627">
    <property type="entry name" value="Hpt"/>
    <property type="match status" value="1"/>
</dbReference>
<keyword evidence="10" id="KW-0902">Two-component regulatory system</keyword>
<evidence type="ECO:0000256" key="7">
    <source>
        <dbReference type="ARBA" id="ARBA00022741"/>
    </source>
</evidence>
<dbReference type="STRING" id="490188.SAMN04488068_0384"/>
<gene>
    <name evidence="16" type="ORF">SAMN04488068_0384</name>
</gene>
<accession>A0A1M5K6F9</accession>
<dbReference type="Gene3D" id="3.30.565.10">
    <property type="entry name" value="Histidine kinase-like ATPase, C-terminal domain"/>
    <property type="match status" value="1"/>
</dbReference>
<feature type="domain" description="Histidine kinase" evidence="13">
    <location>
        <begin position="330"/>
        <end position="538"/>
    </location>
</feature>
<dbReference type="SMART" id="SM00260">
    <property type="entry name" value="CheW"/>
    <property type="match status" value="1"/>
</dbReference>
<dbReference type="InterPro" id="IPR036641">
    <property type="entry name" value="HPT_dom_sf"/>
</dbReference>
<feature type="domain" description="CheW-like" evidence="14">
    <location>
        <begin position="540"/>
        <end position="675"/>
    </location>
</feature>
<evidence type="ECO:0000313" key="16">
    <source>
        <dbReference type="EMBL" id="SHG48334.1"/>
    </source>
</evidence>
<name>A0A1M5K6F9_9GAMM</name>
<dbReference type="SMART" id="SM01231">
    <property type="entry name" value="H-kinase_dim"/>
    <property type="match status" value="1"/>
</dbReference>
<keyword evidence="5 12" id="KW-0597">Phosphoprotein</keyword>
<dbReference type="SUPFAM" id="SSF47226">
    <property type="entry name" value="Histidine-containing phosphotransfer domain, HPT domain"/>
    <property type="match status" value="1"/>
</dbReference>
<keyword evidence="7" id="KW-0547">Nucleotide-binding</keyword>
<dbReference type="AlphaFoldDB" id="A0A1M5K6F9"/>
<evidence type="ECO:0000256" key="5">
    <source>
        <dbReference type="ARBA" id="ARBA00022553"/>
    </source>
</evidence>
<dbReference type="Proteomes" id="UP000199758">
    <property type="component" value="Unassembled WGS sequence"/>
</dbReference>
<evidence type="ECO:0000256" key="3">
    <source>
        <dbReference type="ARBA" id="ARBA00021495"/>
    </source>
</evidence>
<keyword evidence="4" id="KW-0145">Chemotaxis</keyword>
<dbReference type="InterPro" id="IPR036890">
    <property type="entry name" value="HATPase_C_sf"/>
</dbReference>
<dbReference type="Pfam" id="PF01584">
    <property type="entry name" value="CheW"/>
    <property type="match status" value="1"/>
</dbReference>
<dbReference type="EC" id="2.7.13.3" evidence="2"/>
<dbReference type="InterPro" id="IPR002545">
    <property type="entry name" value="CheW-lke_dom"/>
</dbReference>
<dbReference type="InterPro" id="IPR004105">
    <property type="entry name" value="CheA-like_dim"/>
</dbReference>
<dbReference type="PANTHER" id="PTHR43395">
    <property type="entry name" value="SENSOR HISTIDINE KINASE CHEA"/>
    <property type="match status" value="1"/>
</dbReference>
<dbReference type="PRINTS" id="PR00344">
    <property type="entry name" value="BCTRLSENSOR"/>
</dbReference>
<keyword evidence="9" id="KW-0067">ATP-binding</keyword>
<dbReference type="Pfam" id="PF02895">
    <property type="entry name" value="H-kinase_dim"/>
    <property type="match status" value="1"/>
</dbReference>
<dbReference type="Gene3D" id="1.20.120.160">
    <property type="entry name" value="HPT domain"/>
    <property type="match status" value="1"/>
</dbReference>
<dbReference type="PROSITE" id="PS50109">
    <property type="entry name" value="HIS_KIN"/>
    <property type="match status" value="1"/>
</dbReference>
<dbReference type="SMART" id="SM00387">
    <property type="entry name" value="HATPase_c"/>
    <property type="match status" value="1"/>
</dbReference>
<protein>
    <recommendedName>
        <fullName evidence="3">Chemotaxis protein CheA</fullName>
        <ecNumber evidence="2">2.7.13.3</ecNumber>
    </recommendedName>
</protein>
<dbReference type="SUPFAM" id="SSF47384">
    <property type="entry name" value="Homodimeric domain of signal transducing histidine kinase"/>
    <property type="match status" value="1"/>
</dbReference>
<evidence type="ECO:0000256" key="11">
    <source>
        <dbReference type="ARBA" id="ARBA00035100"/>
    </source>
</evidence>
<dbReference type="Pfam" id="PF02518">
    <property type="entry name" value="HATPase_c"/>
    <property type="match status" value="1"/>
</dbReference>
<dbReference type="GO" id="GO:0005524">
    <property type="term" value="F:ATP binding"/>
    <property type="evidence" value="ECO:0007669"/>
    <property type="project" value="UniProtKB-KW"/>
</dbReference>
<evidence type="ECO:0000256" key="12">
    <source>
        <dbReference type="PROSITE-ProRule" id="PRU00110"/>
    </source>
</evidence>
<dbReference type="SUPFAM" id="SSF50341">
    <property type="entry name" value="CheW-like"/>
    <property type="match status" value="1"/>
</dbReference>
<dbReference type="InterPro" id="IPR037006">
    <property type="entry name" value="CheA-like_homodim_sf"/>
</dbReference>
<evidence type="ECO:0000256" key="2">
    <source>
        <dbReference type="ARBA" id="ARBA00012438"/>
    </source>
</evidence>
<reference evidence="16 17" key="1">
    <citation type="submission" date="2016-11" db="EMBL/GenBank/DDBJ databases">
        <authorList>
            <person name="Jaros S."/>
            <person name="Januszkiewicz K."/>
            <person name="Wedrychowicz H."/>
        </authorList>
    </citation>
    <scope>NUCLEOTIDE SEQUENCE [LARGE SCALE GENOMIC DNA]</scope>
    <source>
        <strain evidence="16 17">CGMCC 1.7049</strain>
    </source>
</reference>
<feature type="domain" description="HPt" evidence="15">
    <location>
        <begin position="1"/>
        <end position="105"/>
    </location>
</feature>
<evidence type="ECO:0000313" key="17">
    <source>
        <dbReference type="Proteomes" id="UP000199758"/>
    </source>
</evidence>
<evidence type="ECO:0000259" key="15">
    <source>
        <dbReference type="PROSITE" id="PS50894"/>
    </source>
</evidence>
<sequence length="679" mass="72175">MAIDLARFHQAFFEEGFERVDAMEQGLLQLEGGANNAETVNDIFRAAHSIKGGAATFGFTAVAEFTHHVETLLDSIRNGSRGVDDALVSLLLRSSDQVRALLTAARDGGQADAELSARLQHELQQALHPDSSDADSAIPVPDEVSHAVAGSQAAPGEAGWRIRFAPHADLFASGNDPLRIFGALAELGRLDVVARHPGDLPGFSSLDPVQCLTAWDLVLHGSSSLDSVREMFAWVEDECDLQIEPLRAATVAEPSAKVVPIHAPAAAASAAPASAATAPANAAKSRAHADSSIRVSTDKIDGLINLVGELVITQASLTQYTQGLDPLVHERLLAAVQQLEHTARLLQESVMSTRMLPIDSVFSRFPRMVHDLAARLDKQVKLQTIGEGTELDKSVIERIGDPLTHLVRNCIDHGIESPQDRSAAGKPAHGTLTLTAAHQGGQIVIEVIDDGRGLSRSRIIAKARSNGLAISDNASDAEVFNLIFAPGFSTASEVTDVSGRGVGMDVVRRNIEQLGGEVELKSVEGSGTTVRIRLPLTLAIIDGMFIDVGGETFVVPLNGVIESLQPLPEQIKRVAGQGMVLKVRDEYMPMISAHDLYRVPGAAKPPHQAIAVVLEAEGCKLALLVDELIGQQQAVIKSLEAHYRRVFGVAGATILGDGRVALIVDVTEVVRNCGRALAA</sequence>
<evidence type="ECO:0000256" key="1">
    <source>
        <dbReference type="ARBA" id="ARBA00000085"/>
    </source>
</evidence>
<dbReference type="PROSITE" id="PS50894">
    <property type="entry name" value="HPT"/>
    <property type="match status" value="1"/>
</dbReference>
<evidence type="ECO:0000256" key="4">
    <source>
        <dbReference type="ARBA" id="ARBA00022500"/>
    </source>
</evidence>
<evidence type="ECO:0000256" key="9">
    <source>
        <dbReference type="ARBA" id="ARBA00022840"/>
    </source>
</evidence>
<dbReference type="GO" id="GO:0005737">
    <property type="term" value="C:cytoplasm"/>
    <property type="evidence" value="ECO:0007669"/>
    <property type="project" value="InterPro"/>
</dbReference>
<dbReference type="InterPro" id="IPR036061">
    <property type="entry name" value="CheW-like_dom_sf"/>
</dbReference>
<dbReference type="InterPro" id="IPR051315">
    <property type="entry name" value="Bact_Chemotaxis_CheA"/>
</dbReference>
<comment type="catalytic activity">
    <reaction evidence="1">
        <text>ATP + protein L-histidine = ADP + protein N-phospho-L-histidine.</text>
        <dbReference type="EC" id="2.7.13.3"/>
    </reaction>
</comment>
<dbReference type="FunFam" id="2.30.30.40:FF:000048">
    <property type="entry name" value="Chemotaxis protein CheA, putative"/>
    <property type="match status" value="1"/>
</dbReference>
<keyword evidence="6" id="KW-0808">Transferase</keyword>
<dbReference type="SUPFAM" id="SSF55874">
    <property type="entry name" value="ATPase domain of HSP90 chaperone/DNA topoisomerase II/histidine kinase"/>
    <property type="match status" value="1"/>
</dbReference>
<dbReference type="CDD" id="cd00088">
    <property type="entry name" value="HPT"/>
    <property type="match status" value="1"/>
</dbReference>